<sequence length="188" mass="21036">MTLKLHIIIASTRPGRAGPTIAKWFHQEAAAHGKFDPVLVDLAEFNLPVYDEPVHPVLQKYEHEHTKAWSASVKAADAYVFVTPEYNYNPPPSLVNALNYVYKEWNYKPAGFVSYGGVSGGLRAVQMAKQLVTTLKMMPMTEGVSIPNFGQLIGEDKVFRPNDLILASVKPMMDELHRWAEALKPMRG</sequence>
<proteinExistence type="predicted"/>
<dbReference type="PANTHER" id="PTHR30543">
    <property type="entry name" value="CHROMATE REDUCTASE"/>
    <property type="match status" value="1"/>
</dbReference>
<dbReference type="InterPro" id="IPR005025">
    <property type="entry name" value="FMN_Rdtase-like_dom"/>
</dbReference>
<comment type="caution">
    <text evidence="2">The sequence shown here is derived from an EMBL/GenBank/DDBJ whole genome shotgun (WGS) entry which is preliminary data.</text>
</comment>
<evidence type="ECO:0000313" key="2">
    <source>
        <dbReference type="EMBL" id="RDI57749.1"/>
    </source>
</evidence>
<dbReference type="EMBL" id="QQBB01000006">
    <property type="protein sequence ID" value="RDI57749.1"/>
    <property type="molecule type" value="Genomic_DNA"/>
</dbReference>
<dbReference type="SUPFAM" id="SSF52218">
    <property type="entry name" value="Flavoproteins"/>
    <property type="match status" value="1"/>
</dbReference>
<protein>
    <submittedName>
        <fullName evidence="2">NAD(P)H-dependent FMN reductase</fullName>
    </submittedName>
</protein>
<dbReference type="PANTHER" id="PTHR30543:SF21">
    <property type="entry name" value="NAD(P)H-DEPENDENT FMN REDUCTASE LOT6"/>
    <property type="match status" value="1"/>
</dbReference>
<reference evidence="2 3" key="1">
    <citation type="submission" date="2018-07" db="EMBL/GenBank/DDBJ databases">
        <title>Genomic Encyclopedia of Type Strains, Phase IV (KMG-IV): sequencing the most valuable type-strain genomes for metagenomic binning, comparative biology and taxonomic classification.</title>
        <authorList>
            <person name="Goeker M."/>
        </authorList>
    </citation>
    <scope>NUCLEOTIDE SEQUENCE [LARGE SCALE GENOMIC DNA]</scope>
    <source>
        <strain evidence="2 3">DSM 14364</strain>
    </source>
</reference>
<dbReference type="Pfam" id="PF03358">
    <property type="entry name" value="FMN_red"/>
    <property type="match status" value="1"/>
</dbReference>
<dbReference type="Gene3D" id="3.40.50.360">
    <property type="match status" value="1"/>
</dbReference>
<dbReference type="Proteomes" id="UP000254925">
    <property type="component" value="Unassembled WGS sequence"/>
</dbReference>
<evidence type="ECO:0000313" key="3">
    <source>
        <dbReference type="Proteomes" id="UP000254925"/>
    </source>
</evidence>
<evidence type="ECO:0000259" key="1">
    <source>
        <dbReference type="Pfam" id="PF03358"/>
    </source>
</evidence>
<dbReference type="AlphaFoldDB" id="A0A370HMK1"/>
<dbReference type="OrthoDB" id="9812295at2"/>
<feature type="domain" description="NADPH-dependent FMN reductase-like" evidence="1">
    <location>
        <begin position="4"/>
        <end position="149"/>
    </location>
</feature>
<organism evidence="2 3">
    <name type="scientific">Microvirga subterranea</name>
    <dbReference type="NCBI Taxonomy" id="186651"/>
    <lineage>
        <taxon>Bacteria</taxon>
        <taxon>Pseudomonadati</taxon>
        <taxon>Pseudomonadota</taxon>
        <taxon>Alphaproteobacteria</taxon>
        <taxon>Hyphomicrobiales</taxon>
        <taxon>Methylobacteriaceae</taxon>
        <taxon>Microvirga</taxon>
    </lineage>
</organism>
<dbReference type="GO" id="GO:0005829">
    <property type="term" value="C:cytosol"/>
    <property type="evidence" value="ECO:0007669"/>
    <property type="project" value="TreeGrafter"/>
</dbReference>
<gene>
    <name evidence="2" type="ORF">DES45_10661</name>
</gene>
<dbReference type="GO" id="GO:0016491">
    <property type="term" value="F:oxidoreductase activity"/>
    <property type="evidence" value="ECO:0007669"/>
    <property type="project" value="InterPro"/>
</dbReference>
<keyword evidence="3" id="KW-1185">Reference proteome</keyword>
<dbReference type="InterPro" id="IPR029039">
    <property type="entry name" value="Flavoprotein-like_sf"/>
</dbReference>
<dbReference type="RefSeq" id="WP_114770991.1">
    <property type="nucleotide sequence ID" value="NZ_QQBB01000006.1"/>
</dbReference>
<accession>A0A370HMK1</accession>
<name>A0A370HMK1_9HYPH</name>
<dbReference type="GO" id="GO:0010181">
    <property type="term" value="F:FMN binding"/>
    <property type="evidence" value="ECO:0007669"/>
    <property type="project" value="TreeGrafter"/>
</dbReference>
<dbReference type="InterPro" id="IPR050712">
    <property type="entry name" value="NAD(P)H-dep_reductase"/>
</dbReference>